<accession>A0A2J7ZVX5</accession>
<dbReference type="AlphaFoldDB" id="A0A2J7ZVX5"/>
<evidence type="ECO:0000313" key="2">
    <source>
        <dbReference type="Proteomes" id="UP000236333"/>
    </source>
</evidence>
<keyword evidence="2" id="KW-1185">Reference proteome</keyword>
<evidence type="ECO:0000313" key="1">
    <source>
        <dbReference type="EMBL" id="PNH04419.1"/>
    </source>
</evidence>
<name>A0A2J7ZVX5_9CHLO</name>
<dbReference type="Proteomes" id="UP000236333">
    <property type="component" value="Unassembled WGS sequence"/>
</dbReference>
<sequence>MHTCKFTLAKPGSHLTKAMAGAGCSTIAPGQCGSSKACSLLYSRPNRKAAPPVAKRLPFGGELRQLAAQLLPPAHPLLARQRYTRRRGN</sequence>
<dbReference type="EMBL" id="PGGS01000390">
    <property type="protein sequence ID" value="PNH04419.1"/>
    <property type="molecule type" value="Genomic_DNA"/>
</dbReference>
<proteinExistence type="predicted"/>
<reference evidence="1 2" key="1">
    <citation type="journal article" date="2017" name="Mol. Biol. Evol.">
        <title>The 4-celled Tetrabaena socialis nuclear genome reveals the essential components for genetic control of cell number at the origin of multicellularity in the volvocine lineage.</title>
        <authorList>
            <person name="Featherston J."/>
            <person name="Arakaki Y."/>
            <person name="Hanschen E.R."/>
            <person name="Ferris P.J."/>
            <person name="Michod R.E."/>
            <person name="Olson B.J.S.C."/>
            <person name="Nozaki H."/>
            <person name="Durand P.M."/>
        </authorList>
    </citation>
    <scope>NUCLEOTIDE SEQUENCE [LARGE SCALE GENOMIC DNA]</scope>
    <source>
        <strain evidence="1 2">NIES-571</strain>
    </source>
</reference>
<gene>
    <name evidence="1" type="ORF">TSOC_009422</name>
</gene>
<organism evidence="1 2">
    <name type="scientific">Tetrabaena socialis</name>
    <dbReference type="NCBI Taxonomy" id="47790"/>
    <lineage>
        <taxon>Eukaryota</taxon>
        <taxon>Viridiplantae</taxon>
        <taxon>Chlorophyta</taxon>
        <taxon>core chlorophytes</taxon>
        <taxon>Chlorophyceae</taxon>
        <taxon>CS clade</taxon>
        <taxon>Chlamydomonadales</taxon>
        <taxon>Tetrabaenaceae</taxon>
        <taxon>Tetrabaena</taxon>
    </lineage>
</organism>
<protein>
    <submittedName>
        <fullName evidence="1">Uncharacterized protein</fullName>
    </submittedName>
</protein>
<comment type="caution">
    <text evidence="1">The sequence shown here is derived from an EMBL/GenBank/DDBJ whole genome shotgun (WGS) entry which is preliminary data.</text>
</comment>